<dbReference type="GeneID" id="98149342"/>
<dbReference type="EMBL" id="JBFXLQ010000018">
    <property type="protein sequence ID" value="KAL2867473.1"/>
    <property type="molecule type" value="Genomic_DNA"/>
</dbReference>
<gene>
    <name evidence="2" type="ORF">BJX67DRAFT_387729</name>
</gene>
<dbReference type="InterPro" id="IPR002401">
    <property type="entry name" value="Cyt_P450_E_grp-I"/>
</dbReference>
<dbReference type="InterPro" id="IPR001128">
    <property type="entry name" value="Cyt_P450"/>
</dbReference>
<proteinExistence type="inferred from homology"/>
<comment type="caution">
    <text evidence="2">The sequence shown here is derived from an EMBL/GenBank/DDBJ whole genome shotgun (WGS) entry which is preliminary data.</text>
</comment>
<dbReference type="CDD" id="cd11069">
    <property type="entry name" value="CYP_FUM15-like"/>
    <property type="match status" value="1"/>
</dbReference>
<dbReference type="PANTHER" id="PTHR24305">
    <property type="entry name" value="CYTOCHROME P450"/>
    <property type="match status" value="1"/>
</dbReference>
<reference evidence="2 3" key="1">
    <citation type="submission" date="2024-07" db="EMBL/GenBank/DDBJ databases">
        <title>Section-level genome sequencing and comparative genomics of Aspergillus sections Usti and Cavernicolus.</title>
        <authorList>
            <consortium name="Lawrence Berkeley National Laboratory"/>
            <person name="Nybo J.L."/>
            <person name="Vesth T.C."/>
            <person name="Theobald S."/>
            <person name="Frisvad J.C."/>
            <person name="Larsen T.O."/>
            <person name="Kjaerboelling I."/>
            <person name="Rothschild-Mancinelli K."/>
            <person name="Lyhne E.K."/>
            <person name="Kogle M.E."/>
            <person name="Barry K."/>
            <person name="Clum A."/>
            <person name="Na H."/>
            <person name="Ledsgaard L."/>
            <person name="Lin J."/>
            <person name="Lipzen A."/>
            <person name="Kuo A."/>
            <person name="Riley R."/>
            <person name="Mondo S."/>
            <person name="Labutti K."/>
            <person name="Haridas S."/>
            <person name="Pangalinan J."/>
            <person name="Salamov A.A."/>
            <person name="Simmons B.A."/>
            <person name="Magnuson J.K."/>
            <person name="Chen J."/>
            <person name="Drula E."/>
            <person name="Henrissat B."/>
            <person name="Wiebenga A."/>
            <person name="Lubbers R.J."/>
            <person name="Gomes A.C."/>
            <person name="Macurrencykelacurrency M.R."/>
            <person name="Stajich J."/>
            <person name="Grigoriev I.V."/>
            <person name="Mortensen U.H."/>
            <person name="De Vries R.P."/>
            <person name="Baker S.E."/>
            <person name="Andersen M.R."/>
        </authorList>
    </citation>
    <scope>NUCLEOTIDE SEQUENCE [LARGE SCALE GENOMIC DNA]</scope>
    <source>
        <strain evidence="2 3">CBS 449.75</strain>
    </source>
</reference>
<dbReference type="Gene3D" id="1.10.630.10">
    <property type="entry name" value="Cytochrome P450"/>
    <property type="match status" value="1"/>
</dbReference>
<comment type="similarity">
    <text evidence="1">Belongs to the cytochrome P450 family.</text>
</comment>
<dbReference type="RefSeq" id="XP_070886452.1">
    <property type="nucleotide sequence ID" value="XM_071034270.1"/>
</dbReference>
<dbReference type="InterPro" id="IPR050121">
    <property type="entry name" value="Cytochrome_P450_monoxygenase"/>
</dbReference>
<keyword evidence="3" id="KW-1185">Reference proteome</keyword>
<evidence type="ECO:0000313" key="2">
    <source>
        <dbReference type="EMBL" id="KAL2867473.1"/>
    </source>
</evidence>
<dbReference type="Proteomes" id="UP001610432">
    <property type="component" value="Unassembled WGS sequence"/>
</dbReference>
<dbReference type="SUPFAM" id="SSF48264">
    <property type="entry name" value="Cytochrome P450"/>
    <property type="match status" value="1"/>
</dbReference>
<name>A0ABR4LSF0_9EURO</name>
<evidence type="ECO:0000313" key="3">
    <source>
        <dbReference type="Proteomes" id="UP001610432"/>
    </source>
</evidence>
<dbReference type="InterPro" id="IPR036396">
    <property type="entry name" value="Cyt_P450_sf"/>
</dbReference>
<dbReference type="Pfam" id="PF00067">
    <property type="entry name" value="p450"/>
    <property type="match status" value="1"/>
</dbReference>
<protein>
    <submittedName>
        <fullName evidence="2">Cytochrome P450</fullName>
    </submittedName>
</protein>
<dbReference type="PANTHER" id="PTHR24305:SF227">
    <property type="entry name" value="P450, PUTATIVE (EUROFUNG)-RELATED"/>
    <property type="match status" value="1"/>
</dbReference>
<dbReference type="PRINTS" id="PR00385">
    <property type="entry name" value="P450"/>
</dbReference>
<accession>A0ABR4LSF0</accession>
<dbReference type="PRINTS" id="PR00463">
    <property type="entry name" value="EP450I"/>
</dbReference>
<sequence length="524" mass="58328">MSALGILVVGVLAIFLGSSSWVIAALCATLFIFKAVYQLILYPRFFTPLKQIQTPPSRHWLTGNSNSYFIETQYELMRGWLKDLPHNGLLRYYIVGNLEWVTVATPEALREMLVTKAYDFAKPPVLRHSTEGPLGIGLVLAEGEEHKAQRKVMLPAFSYRHIKDLCPLFWSKSVEMVGRIEESLTPGDNTVLVDDWAGRATLDIIGEAGLGVEFRALQDPENAMKQAYYQLTAQPLSDKILFLLALVFGLPQYVRSIPVPRNRVFKECYALIRNAAGDVIRRKKAKPDEVNASTDIISVALRSGVFDEKTLIDQAMTFLGAGHETTSTSFQWAVYVLCTHPDIQHRLRDEIRSSLPPISPGNAESISASMIEGLPYLNAFCNELLRFHPPIGRTVRVAVRDTTLVGKHIPKGTHFVLYPLVINRMEELWGPDADTFNPERFLAPGKANTGGATSNYGNMTFLHGPRSCIAQGFAKLELACLVAATVGRFQMELKNPDAELKLRETITLAPKDGLPVRFTALDGW</sequence>
<evidence type="ECO:0000256" key="1">
    <source>
        <dbReference type="ARBA" id="ARBA00010617"/>
    </source>
</evidence>
<organism evidence="2 3">
    <name type="scientific">Aspergillus lucknowensis</name>
    <dbReference type="NCBI Taxonomy" id="176173"/>
    <lineage>
        <taxon>Eukaryota</taxon>
        <taxon>Fungi</taxon>
        <taxon>Dikarya</taxon>
        <taxon>Ascomycota</taxon>
        <taxon>Pezizomycotina</taxon>
        <taxon>Eurotiomycetes</taxon>
        <taxon>Eurotiomycetidae</taxon>
        <taxon>Eurotiales</taxon>
        <taxon>Aspergillaceae</taxon>
        <taxon>Aspergillus</taxon>
        <taxon>Aspergillus subgen. Nidulantes</taxon>
    </lineage>
</organism>